<reference evidence="32" key="1">
    <citation type="journal article" date="2016" name="Sci. Rep.">
        <title>Molecular characterization of firefly nuptial gifts: a multi-omics approach sheds light on postcopulatory sexual selection.</title>
        <authorList>
            <person name="Al-Wathiqui N."/>
            <person name="Fallon T.R."/>
            <person name="South A."/>
            <person name="Weng J.K."/>
            <person name="Lewis S.M."/>
        </authorList>
    </citation>
    <scope>NUCLEOTIDE SEQUENCE</scope>
</reference>
<dbReference type="GO" id="GO:0043235">
    <property type="term" value="C:receptor complex"/>
    <property type="evidence" value="ECO:0007669"/>
    <property type="project" value="TreeGrafter"/>
</dbReference>
<feature type="disulfide bond" evidence="27">
    <location>
        <begin position="3606"/>
        <end position="3618"/>
    </location>
</feature>
<feature type="disulfide bond" evidence="26">
    <location>
        <begin position="4439"/>
        <end position="4449"/>
    </location>
</feature>
<dbReference type="GO" id="GO:0005509">
    <property type="term" value="F:calcium ion binding"/>
    <property type="evidence" value="ECO:0007669"/>
    <property type="project" value="InterPro"/>
</dbReference>
<evidence type="ECO:0000256" key="29">
    <source>
        <dbReference type="SAM" id="Phobius"/>
    </source>
</evidence>
<dbReference type="PRINTS" id="PR00261">
    <property type="entry name" value="LDLRECEPTOR"/>
</dbReference>
<keyword evidence="19" id="KW-0168">Coated pit</keyword>
<dbReference type="PROSITE" id="PS50026">
    <property type="entry name" value="EGF_3"/>
    <property type="match status" value="9"/>
</dbReference>
<keyword evidence="6 26" id="KW-0245">EGF-like domain</keyword>
<evidence type="ECO:0000256" key="8">
    <source>
        <dbReference type="ARBA" id="ARBA00022692"/>
    </source>
</evidence>
<evidence type="ECO:0000256" key="12">
    <source>
        <dbReference type="ARBA" id="ARBA00022837"/>
    </source>
</evidence>
<feature type="disulfide bond" evidence="27">
    <location>
        <begin position="45"/>
        <end position="63"/>
    </location>
</feature>
<feature type="disulfide bond" evidence="27">
    <location>
        <begin position="1101"/>
        <end position="1119"/>
    </location>
</feature>
<keyword evidence="14 29" id="KW-1133">Transmembrane helix</keyword>
<feature type="disulfide bond" evidence="27">
    <location>
        <begin position="938"/>
        <end position="956"/>
    </location>
</feature>
<keyword evidence="11" id="KW-1009">Hearing</keyword>
<feature type="transmembrane region" description="Helical" evidence="29">
    <location>
        <begin position="4527"/>
        <end position="4552"/>
    </location>
</feature>
<feature type="disulfide bond" evidence="26">
    <location>
        <begin position="4462"/>
        <end position="4471"/>
    </location>
</feature>
<feature type="disulfide bond" evidence="27">
    <location>
        <begin position="3690"/>
        <end position="3708"/>
    </location>
</feature>
<feature type="disulfide bond" evidence="27">
    <location>
        <begin position="3724"/>
        <end position="3736"/>
    </location>
</feature>
<feature type="disulfide bond" evidence="27">
    <location>
        <begin position="2885"/>
        <end position="2897"/>
    </location>
</feature>
<dbReference type="PANTHER" id="PTHR22722:SF5">
    <property type="entry name" value="LOW-DENSITY LIPOPROTEIN RECEPTOR-RELATED PROTEIN 1B"/>
    <property type="match status" value="1"/>
</dbReference>
<dbReference type="Pfam" id="PF14670">
    <property type="entry name" value="FXa_inhibition"/>
    <property type="match status" value="2"/>
</dbReference>
<feature type="disulfide bond" evidence="27">
    <location>
        <begin position="3683"/>
        <end position="3695"/>
    </location>
</feature>
<feature type="domain" description="EGF-like" evidence="31">
    <location>
        <begin position="3005"/>
        <end position="3043"/>
    </location>
</feature>
<dbReference type="PROSITE" id="PS51120">
    <property type="entry name" value="LDLRB"/>
    <property type="match status" value="16"/>
</dbReference>
<evidence type="ECO:0000256" key="11">
    <source>
        <dbReference type="ARBA" id="ARBA00022740"/>
    </source>
</evidence>
<comment type="subcellular location">
    <subcellularLocation>
        <location evidence="1">Apical cell membrane</location>
        <topology evidence="1">Single-pass type I membrane protein</topology>
    </subcellularLocation>
    <subcellularLocation>
        <location evidence="3">Cell projection</location>
        <location evidence="3">Axon</location>
    </subcellularLocation>
    <subcellularLocation>
        <location evidence="2">Cell projection</location>
        <location evidence="2">Dendrite</location>
    </subcellularLocation>
    <subcellularLocation>
        <location evidence="22">Membrane</location>
        <location evidence="22">Coated pit</location>
    </subcellularLocation>
</comment>
<feature type="repeat" description="LDL-receptor class B" evidence="28">
    <location>
        <begin position="3136"/>
        <end position="3178"/>
    </location>
</feature>
<dbReference type="Pfam" id="PF24468">
    <property type="entry name" value="EGF_LRP2"/>
    <property type="match status" value="1"/>
</dbReference>
<feature type="disulfide bond" evidence="27">
    <location>
        <begin position="2523"/>
        <end position="2541"/>
    </location>
</feature>
<dbReference type="PROSITE" id="PS00010">
    <property type="entry name" value="ASX_HYDROXYL"/>
    <property type="match status" value="3"/>
</dbReference>
<sequence>MGSNTMLKLLLYLGLSCASGGAEILQPNSPNLFNKGACSSTQFRCDNGRCIPAHWRCDSHMDCDDGSDEIGDCASNRNCRPGQFQCELTQKCLHIGWMCDGEPDCGTSPELGPDTSDEDPHQCQQGKLCSWNEARCGETLECRPLSLFCDGHGDCPDNSDEWDFCRNKTLCSNQQCEYKCKPTLTGPMCYCADGYRVKGTKCVDANECDIDGTCAQTCKNTVGSFTCSCVPGYVKNGTDCQAVNVPPTEEASLIYSTRTKIRRLSLNGTIWPGNSTLKLLTSNSLEFSHRNRSACYIHYNLTKTAIVCVSIDDMSQSWELGTPSNFPEVDSIQQMALDWVSGNWYFLDDVHEVILLCTSSLAWCNILLEHKLSKPRAIALDATKGYMFFTKWGHTAPMLERCKLDGLERTPLVVHKIVYPYGVAVDFPTSHVYWVDTYLDYVERIDYNGENRRTIMKGFPVQNLYGITVFESRLFVSSWHNDTIRELHKMKLTERQILKDEERPFNLHVFHRQRQPDVSHPCKTNNGGCQHFCIPYWLKSNPVAKCVCASGYTLLPTGNCTIEKPTTFLAVARSKPASIKGIPLQGGRDAMAPIMGLSQPMAIDFDIASDTIIYSDGKQSTIKLSKMNGTINSVSLNLIMERCEGLAFDWMAKNLYWTDETLGRISVVRMSNFKNKKILIQSHNMHPRSIVVHPKKGIMYWADWSHILPGNGSIQRSWMNGENQETFLQHEIDWPTGLTIDLVGKKLYWCDAHLKRIESVNFDGNNRNLVLSVGINRPFGLALHRKAIYFIEYVLGSVMAYFPENGTVVKIVDNNPPIFDIKIYDSKLQTGENACSQNNGNCTELCLSTPSKSVCACSDGYKLTNDGRSCTKDSTYVKPSICDDSFFKCKQSPLNASVCIPMERVCDGAADCPDASDESVEQGGPCENVVCNDSQHKCDGTMCIAKYWVCDGDKDCFDGSDEDPKLCTGQCNDRHFTCENSKRCIPQEWKCDSVVDCGPNDNSDEKYCTVAGCSIMEFKCNNSRCISINMYCNGIDDCKDGSDEMGCAICNPVTEFFCPASKACLPVSLRCDKKMDCGDGSDEFDCEEKNFHVCEPFEFKCKSLECIPKQFACDGRLDCIDGSDEQGCSITSIKNTTFNSVTTYGLECEHPSRMCDNNTVCITADQLCNNHEDCQDGSDEGLRCVEMLCEHSLVCSHTCHNAPEGLVCSCPPPLHLQQDQMRCLEAHPCEDWGTCSQICTPIRTRHKCSCLPGYTLTNDGFTCKSDDPGIPLVIFSNRHELRGVNLNNYNAKALISSLKNTIALDFYHSEDADMVFWTDVIDDKIYSGTVVGGSLSNIEVVVQTGLSTAEGLAVDWIGKNLYWVESNLDQIEVARLNGSFRRTLVAGDMESPRAIALDPRDGLLFWSDWDNMAPRIERCSLAGLDRTVVVRVDHVTDGAWPNGITLDYDARRIYWIDARSDSIHAAKYDGTDHHEIMRNHEMLSHPFAITLYENYIYWTDWRTNSVVRANKWTGGDVSVIQRTLTQPFDIQILHASRQPHDGSNPCGENNGGCSHLCLLHTNKTYRCDCPHVMKLDVDNRTCVVNERVLLIARSNEIRGVDLVQPYYHTIPTISSPQVLNPSQLEFLGKNNTLYWSDSQVSEVKRSGLTTGPTETLIDTGIQRPSGLAVDWLSNNIFIGSPAGISACNLDGEYCTAIVEDVEIISLVADPARGKLYWIAVFEGNASIETSAMDASDRTVIVANLSTNSKSLSIDLPTNRLYWVSDYEVYYASLEGGDVSKLQLPAQVSIAAAVVYQDYVYYADDDDQSIHKANKSSGNGDVILRNGTGSVLALRIYDPDLQKGNHPCGINKGGCAHLCLAVNETSYTCQCASGYVSDPDNPALCNSVPTYLIYSLTWEIRGLSLDGDNSTRVLGPISRVSMASAIDFVADQELILWTDSDHGIITSIKTDSTHRKVVVEQIEGRESVPVDWLNGLAVDWVAKNIYWCDPKRDVIEVSRLNGSARYVVVSENIGKLASLVIDPIAGVLVWGGASHIEKSGLDGSNRRLLYNQSLVISDLGLDLENRQIYWTDSEANSIERINYDGSDHVVLLNQSLENPVALTIFNNSIYWLDSTHDRGSIKVAPLNNLSDYETLLRQGGDSLRDIQIFSKLKQVGTNPCAFNNGGCQQLCLFNGTDPVCACPHGILANDDKTCKDYDSFIMYSRVVSIDSIHMTNATIHNSPYPSIKNESFMRNAIGLTFDYNQRRLYYSDIQRGSINTVHFNGSGHAVLVARQGSVEGLAFEQLYKALYWTCNNDASINRINLTNYGSNASEVEAIVKLRPQDKPRGIAVDSCGGQVFWSNWNSHQPSIERAFLTGYGHEVIINTEIRMPNAMTLDHQAHKIYWGDARLDKIERCEYDGSGRVVLAKLTPQHPFALAVYGDFIFWTDWVLHAVLRVDKLTGQNVVWLRQDISKPMGIIAVANNTDDCFSNPCLSLNGGCEEICSLTPEATVQCACLEGRILADDGRRCFSKLSSCTDESFRCSDGGCVPFQVTCDGIVHCSDGSDEEPGYCGHRSCPLAWFQCLNKRCVLSNLTCNGVDDCGDFTDELNCSCSDKNHFRCTSGECIPRNFRCDRDPDCRDVSDEMGCEIRNCSREMRDMNFVNCPNTTACVHREWFCDGENDCWDKSDEQNCRSTELNKCNFNEFQCLNGNCIKLEARCDGRNDCKDGNKDGVSSDERNCKGRCRVNELMCKSDGSCISSLLHCNGQPDCPDGSDELDCKQCRSDQFRCTTGECIPISWQCDGQPDCADQTDETEHCRLRECGTWEYLCNSTGRCIPWGWVCDGEADCQDMADEHEEQGCKASSCLSDYFQCADRTCISTLFYCDGDFDCADKSDEPPLCQPHCLDGEFRCDNGKCVMEMMKCDGHDDCGDGSDESKVCKDNTSYCTGDGWFTCNNGVCLNDSLLCNGEDNCGDFSDENKCNINECSSAKPPCAHKCVDKPVGYECRCNDGFKLSTKDNHLCEDINECDSYPCSQKCRNTRGSFHCSCVDGYVLHSDRKSCRANSTIPAKLILANRYYIREVDLDGHSTLVAHNLTNAVALDYEWKSQCIFWSDVTAFGSSIKRLCNNTVNSIVEDLHSATLQNPDGLAVDWIAHNLYWCDKGLDTLEVSSLDGKYRKILINGGLDEPRAVAVDPLRGYLYWSDWGTQVHIGKAGLDGSNQQVIINSSLGWPNALSVAYDTNELFWADAREDYIAVSDLDGNNIRIVASRSKSPQVQLHHVFALSIWEDFVYWTDWETKSIERCHKYHGDQCSSLFFTVHRPMDIKLIHPFRQPEKANPCENANCSALCLLNPEPPFYTCACPENYILGTDGRGCISNCSSAHFECKSTYKCIPFWWKCDTQNDCGDGSDEPEDCPPFKCKPGQFQCKNGHCIHPSELCNGHNDCSDNSDEMDCQHYTCLNNQFRCPGNESVTARCIPSSQRCDRNKDCPLGEDEFKCPPATCPPNQYKCNNDKCIPTVWVCDNDNDCGDESDELQDCGKRSCPLDHFRCSSGRCIPMSWQCDGDPDCSDGEDEPPTCSQPEYHACEPTYFKCANNKCIPGRWHCDYDNDCGDGSDELGCLPRNCSESEFRCEDGRCIRGSFQCDGEYQCDDKSDEMKCHSKCKNNEFQCTHPQFCIFLQWKCDGDTDCADGSDEVNCSDTCPDNGFKCNNGLCINEDWRCDGQNDCEDGSDESLALCVTLACPPGRLRCRNHRCVPISAVCDGRDQCGDNSDEDPLACRSFGKCAAHQYRCRSGHCIDAQLQCDGENDCEDNSDEEDCNNSVCRWGTCSQTCVVRKHGNYTCKCNAGYHHTRDGGCQAQGAPAQLVLAAEAELRLMSPYKASIANQIYSKTVLATAPGYKVDAVDIFYDLRQVTAFWCDHLNKRVQSMTLPLNDGRRVTRETDIRTVLSALREPRGLAVDWVGRKLYVSDLNRIIVATLDGHLTYTLIDDEMQQPRDIVVAPAQGLLFWTDWGPLPRIETAYMDGNRRHVLVTAGVLWPTGLALDHAAQRLYWADPKALTIESVRLDGGDRHVVKVFTQEERPYKLEVFEDNLFVSTYHTHNVLRLDKFGRGNISHLAQGLPRLSHILIVQEHRQERLIANRCQDFCHTSEFCLLAPGGATCTCADGFVKDNLTCQAVSTSATACSLNCNTGSCKIIPGQGPKCICPPKYAGVHCEQYRCSQFCRNKGMCYIDLLSPKTPDTPPPLGCNCPPQWTGERCEIPVNMCENYCYNGGTCFNPRPDQLHCNCPPGFTGARCQDCAHLECKNGGVCTRTENFSNCHCPIGYFGQSCEKSDCDHYCVNSGSCKLTPTGPWCTCQPGFVGLRCEQNACFQHCQNGGTCRIGTKQLECVCPPLYSGRRCEINQCLLPNPLPDCRNHCGCQNNGTCEVRADMEVCKCTSLWGGSKCEIYLGHDNPCMGRCHNDGICKVGGPRHLPICICTEGWTGEFCEQPAACQFYCQHGGDCTVVDGMPTCHCTSEYKGMRCTELISRETYVGEIAVEGGNAVLSTLLAVGSFVLVVCALGAIYFILRRRHPFAHERLQENDFNNPIYQERDAEPFTLDADKSGNFANPVYETVYNGCGSVKEEKAGLLQNTVEEPPPPLNEET</sequence>
<feature type="disulfide bond" evidence="26">
    <location>
        <begin position="4353"/>
        <end position="4363"/>
    </location>
</feature>
<feature type="disulfide bond" evidence="27">
    <location>
        <begin position="1094"/>
        <end position="1106"/>
    </location>
</feature>
<evidence type="ECO:0000256" key="15">
    <source>
        <dbReference type="ARBA" id="ARBA00023036"/>
    </source>
</evidence>
<keyword evidence="12" id="KW-0106">Calcium</keyword>
<keyword evidence="7" id="KW-0254">Endocytosis</keyword>
<dbReference type="InterPro" id="IPR002172">
    <property type="entry name" value="LDrepeatLR_classA_rpt"/>
</dbReference>
<dbReference type="CDD" id="cd00112">
    <property type="entry name" value="LDLa"/>
    <property type="match status" value="31"/>
</dbReference>
<feature type="disulfide bond" evidence="26">
    <location>
        <begin position="4374"/>
        <end position="4383"/>
    </location>
</feature>
<keyword evidence="9 30" id="KW-0732">Signal</keyword>
<feature type="disulfide bond" evidence="27">
    <location>
        <begin position="3766"/>
        <end position="3778"/>
    </location>
</feature>
<dbReference type="InterPro" id="IPR009030">
    <property type="entry name" value="Growth_fac_rcpt_cys_sf"/>
</dbReference>
<evidence type="ECO:0000256" key="3">
    <source>
        <dbReference type="ARBA" id="ARBA00004489"/>
    </source>
</evidence>
<feature type="disulfide bond" evidence="27">
    <location>
        <begin position="38"/>
        <end position="50"/>
    </location>
</feature>
<dbReference type="Pfam" id="PF00057">
    <property type="entry name" value="Ldl_recept_a"/>
    <property type="match status" value="30"/>
</dbReference>
<feature type="domain" description="EGF-like" evidence="31">
    <location>
        <begin position="4198"/>
        <end position="4242"/>
    </location>
</feature>
<feature type="repeat" description="LDL-receptor class B" evidence="28">
    <location>
        <begin position="3987"/>
        <end position="4030"/>
    </location>
</feature>
<feature type="disulfide bond" evidence="27">
    <location>
        <begin position="2745"/>
        <end position="2760"/>
    </location>
</feature>
<feature type="disulfide bond" evidence="27">
    <location>
        <begin position="2557"/>
        <end position="2569"/>
    </location>
</feature>
<dbReference type="GO" id="GO:0016324">
    <property type="term" value="C:apical plasma membrane"/>
    <property type="evidence" value="ECO:0007669"/>
    <property type="project" value="UniProtKB-SubCell"/>
</dbReference>
<evidence type="ECO:0000256" key="27">
    <source>
        <dbReference type="PROSITE-ProRule" id="PRU00124"/>
    </source>
</evidence>
<dbReference type="FunFam" id="2.10.25.10:FF:000009">
    <property type="entry name" value="Low-density lipoprotein receptor isoform 1"/>
    <property type="match status" value="1"/>
</dbReference>
<feature type="repeat" description="LDL-receptor class B" evidence="28">
    <location>
        <begin position="653"/>
        <end position="696"/>
    </location>
</feature>
<comment type="similarity">
    <text evidence="4">Belongs to the LDLR family.</text>
</comment>
<dbReference type="GO" id="GO:0006897">
    <property type="term" value="P:endocytosis"/>
    <property type="evidence" value="ECO:0007669"/>
    <property type="project" value="UniProtKB-KW"/>
</dbReference>
<evidence type="ECO:0000256" key="6">
    <source>
        <dbReference type="ARBA" id="ARBA00022536"/>
    </source>
</evidence>
<dbReference type="CDD" id="cd00054">
    <property type="entry name" value="EGF_CA"/>
    <property type="match status" value="3"/>
</dbReference>
<evidence type="ECO:0000256" key="23">
    <source>
        <dbReference type="ARBA" id="ARBA00074420"/>
    </source>
</evidence>
<dbReference type="SMART" id="SM00135">
    <property type="entry name" value="LY"/>
    <property type="match status" value="32"/>
</dbReference>
<dbReference type="InterPro" id="IPR018097">
    <property type="entry name" value="EGF_Ca-bd_CS"/>
</dbReference>
<keyword evidence="15" id="KW-0729">SH3-binding</keyword>
<keyword evidence="18" id="KW-0675">Receptor</keyword>
<feature type="repeat" description="LDL-receptor class B" evidence="28">
    <location>
        <begin position="3179"/>
        <end position="3222"/>
    </location>
</feature>
<feature type="disulfide bond" evidence="27">
    <location>
        <begin position="3574"/>
        <end position="3592"/>
    </location>
</feature>
<feature type="disulfide bond" evidence="27">
    <location>
        <begin position="1020"/>
        <end position="1038"/>
    </location>
</feature>
<feature type="repeat" description="LDL-receptor class B" evidence="28">
    <location>
        <begin position="2381"/>
        <end position="2423"/>
    </location>
</feature>
<feature type="domain" description="EGF-like" evidence="31">
    <location>
        <begin position="4473"/>
        <end position="4508"/>
    </location>
</feature>
<evidence type="ECO:0000256" key="4">
    <source>
        <dbReference type="ARBA" id="ARBA00009939"/>
    </source>
</evidence>
<feature type="repeat" description="LDL-receptor class B" evidence="28">
    <location>
        <begin position="4031"/>
        <end position="4074"/>
    </location>
</feature>
<feature type="disulfide bond" evidence="27">
    <location>
        <begin position="3408"/>
        <end position="3426"/>
    </location>
</feature>
<feature type="disulfide bond" evidence="26">
    <location>
        <begin position="4498"/>
        <end position="4507"/>
    </location>
</feature>
<evidence type="ECO:0000256" key="7">
    <source>
        <dbReference type="ARBA" id="ARBA00022583"/>
    </source>
</evidence>
<dbReference type="SMART" id="SM00192">
    <property type="entry name" value="LDLa"/>
    <property type="match status" value="32"/>
</dbReference>
<feature type="domain" description="EGF-like" evidence="31">
    <location>
        <begin position="4435"/>
        <end position="4472"/>
    </location>
</feature>
<feature type="disulfide bond" evidence="27">
    <location>
        <begin position="2601"/>
        <end position="2619"/>
    </location>
</feature>
<feature type="disulfide bond" evidence="26">
    <location>
        <begin position="4232"/>
        <end position="4241"/>
    </location>
</feature>
<dbReference type="FunFam" id="4.10.400.10:FF:000011">
    <property type="entry name" value="Low-density lipoprotein receptor-related protein 1"/>
    <property type="match status" value="2"/>
</dbReference>
<dbReference type="Pfam" id="PF07645">
    <property type="entry name" value="EGF_CA"/>
    <property type="match status" value="2"/>
</dbReference>
<feature type="domain" description="EGF-like" evidence="31">
    <location>
        <begin position="4281"/>
        <end position="4314"/>
    </location>
</feature>
<dbReference type="PANTHER" id="PTHR22722">
    <property type="entry name" value="LOW-DENSITY LIPOPROTEIN RECEPTOR-RELATED PROTEIN 2-RELATED"/>
    <property type="match status" value="1"/>
</dbReference>
<keyword evidence="13" id="KW-0524">Neurogenesis</keyword>
<feature type="disulfide bond" evidence="27">
    <location>
        <begin position="2892"/>
        <end position="2910"/>
    </location>
</feature>
<feature type="repeat" description="LDL-receptor class B" evidence="28">
    <location>
        <begin position="1631"/>
        <end position="1673"/>
    </location>
</feature>
<dbReference type="EMBL" id="GEZM01079393">
    <property type="protein sequence ID" value="JAV62450.1"/>
    <property type="molecule type" value="Transcribed_RNA"/>
</dbReference>
<keyword evidence="20" id="KW-0325">Glycoprotein</keyword>
<feature type="disulfide bond" evidence="27">
    <location>
        <begin position="2935"/>
        <end position="2953"/>
    </location>
</feature>
<feature type="disulfide bond" evidence="27">
    <location>
        <begin position="2613"/>
        <end position="2628"/>
    </location>
</feature>
<protein>
    <recommendedName>
        <fullName evidence="23">Low-density lipoprotein receptor-related protein 2</fullName>
    </recommendedName>
    <alternativeName>
        <fullName evidence="24">Glycoprotein 330</fullName>
    </alternativeName>
    <alternativeName>
        <fullName evidence="25">Megalin</fullName>
    </alternativeName>
</protein>
<dbReference type="InterPro" id="IPR056588">
    <property type="entry name" value="EGF_LRP2"/>
</dbReference>
<dbReference type="PROSITE" id="PS01209">
    <property type="entry name" value="LDLRA_1"/>
    <property type="match status" value="13"/>
</dbReference>
<feature type="disulfide bond" evidence="27">
    <location>
        <begin position="2576"/>
        <end position="2591"/>
    </location>
</feature>
<feature type="signal peptide" evidence="30">
    <location>
        <begin position="1"/>
        <end position="22"/>
    </location>
</feature>
<dbReference type="PROSITE" id="PS01187">
    <property type="entry name" value="EGF_CA"/>
    <property type="match status" value="2"/>
</dbReference>
<feature type="disulfide bond" evidence="27">
    <location>
        <begin position="2770"/>
        <end position="2788"/>
    </location>
</feature>
<dbReference type="SMART" id="SM00179">
    <property type="entry name" value="EGF_CA"/>
    <property type="match status" value="9"/>
</dbReference>
<evidence type="ECO:0000256" key="19">
    <source>
        <dbReference type="ARBA" id="ARBA00023176"/>
    </source>
</evidence>
<evidence type="ECO:0000313" key="32">
    <source>
        <dbReference type="EMBL" id="JAV62450.1"/>
    </source>
</evidence>
<evidence type="ECO:0000256" key="2">
    <source>
        <dbReference type="ARBA" id="ARBA00004279"/>
    </source>
</evidence>
<feature type="disulfide bond" evidence="26">
    <location>
        <begin position="4477"/>
        <end position="4487"/>
    </location>
</feature>
<dbReference type="GO" id="GO:0007399">
    <property type="term" value="P:nervous system development"/>
    <property type="evidence" value="ECO:0007669"/>
    <property type="project" value="UniProtKB-KW"/>
</dbReference>
<dbReference type="InterPro" id="IPR000152">
    <property type="entry name" value="EGF-type_Asp/Asn_hydroxyl_site"/>
</dbReference>
<dbReference type="InterPro" id="IPR011042">
    <property type="entry name" value="6-blade_b-propeller_TolB-like"/>
</dbReference>
<accession>A0A1Y1KQK0</accession>
<feature type="disulfide bond" evidence="27">
    <location>
        <begin position="3401"/>
        <end position="3413"/>
    </location>
</feature>
<dbReference type="FunFam" id="4.10.400.10:FF:000034">
    <property type="entry name" value="Low-density lipoprotein receptor-related protein 2"/>
    <property type="match status" value="1"/>
</dbReference>
<feature type="domain" description="EGF-like" evidence="31">
    <location>
        <begin position="204"/>
        <end position="241"/>
    </location>
</feature>
<dbReference type="SUPFAM" id="SSF57424">
    <property type="entry name" value="LDL receptor-like module"/>
    <property type="match status" value="30"/>
</dbReference>
<feature type="repeat" description="LDL-receptor class B" evidence="28">
    <location>
        <begin position="1359"/>
        <end position="1401"/>
    </location>
</feature>
<feature type="disulfide bond" evidence="27">
    <location>
        <begin position="2846"/>
        <end position="2858"/>
    </location>
</feature>
<evidence type="ECO:0000256" key="20">
    <source>
        <dbReference type="ARBA" id="ARBA00023180"/>
    </source>
</evidence>
<dbReference type="InterPro" id="IPR049883">
    <property type="entry name" value="NOTCH1_EGF-like"/>
</dbReference>
<keyword evidence="16 29" id="KW-0472">Membrane</keyword>
<keyword evidence="10" id="KW-0677">Repeat</keyword>
<evidence type="ECO:0000256" key="21">
    <source>
        <dbReference type="ARBA" id="ARBA00023273"/>
    </source>
</evidence>
<feature type="disulfide bond" evidence="27">
    <location>
        <begin position="3586"/>
        <end position="3601"/>
    </location>
</feature>
<feature type="disulfide bond" evidence="27">
    <location>
        <begin position="2853"/>
        <end position="2871"/>
    </location>
</feature>
<dbReference type="GO" id="GO:0007605">
    <property type="term" value="P:sensory perception of sound"/>
    <property type="evidence" value="ECO:0007669"/>
    <property type="project" value="UniProtKB-KW"/>
</dbReference>
<evidence type="ECO:0000256" key="13">
    <source>
        <dbReference type="ARBA" id="ARBA00022902"/>
    </source>
</evidence>
<feature type="disulfide bond" evidence="27">
    <location>
        <begin position="2688"/>
        <end position="2706"/>
    </location>
</feature>
<dbReference type="InterPro" id="IPR051221">
    <property type="entry name" value="LDLR-related"/>
</dbReference>
<feature type="disulfide bond" evidence="27">
    <location>
        <begin position="3773"/>
        <end position="3791"/>
    </location>
</feature>
<keyword evidence="21" id="KW-0966">Cell projection</keyword>
<feature type="disulfide bond" evidence="26">
    <location>
        <begin position="4443"/>
        <end position="4460"/>
    </location>
</feature>
<feature type="disulfide bond" evidence="27">
    <location>
        <begin position="3567"/>
        <end position="3579"/>
    </location>
</feature>
<feature type="repeat" description="LDL-receptor class B" evidence="28">
    <location>
        <begin position="2336"/>
        <end position="2380"/>
    </location>
</feature>
<dbReference type="Gene3D" id="2.120.10.30">
    <property type="entry name" value="TolB, C-terminal domain"/>
    <property type="match status" value="8"/>
</dbReference>
<evidence type="ECO:0000256" key="30">
    <source>
        <dbReference type="SAM" id="SignalP"/>
    </source>
</evidence>
<dbReference type="SUPFAM" id="SSF63825">
    <property type="entry name" value="YWTD domain"/>
    <property type="match status" value="8"/>
</dbReference>
<evidence type="ECO:0000259" key="31">
    <source>
        <dbReference type="PROSITE" id="PS50026"/>
    </source>
</evidence>
<feature type="domain" description="EGF-like" evidence="31">
    <location>
        <begin position="4349"/>
        <end position="4384"/>
    </location>
</feature>
<evidence type="ECO:0000256" key="14">
    <source>
        <dbReference type="ARBA" id="ARBA00022989"/>
    </source>
</evidence>
<evidence type="ECO:0000256" key="9">
    <source>
        <dbReference type="ARBA" id="ARBA00022729"/>
    </source>
</evidence>
<dbReference type="InterPro" id="IPR036055">
    <property type="entry name" value="LDL_receptor-like_sf"/>
</dbReference>
<feature type="disulfide bond" evidence="26">
    <location>
        <begin position="4202"/>
        <end position="4212"/>
    </location>
</feature>
<dbReference type="InterPro" id="IPR001881">
    <property type="entry name" value="EGF-like_Ca-bd_dom"/>
</dbReference>
<dbReference type="FunFam" id="2.120.10.30:FF:000008">
    <property type="entry name" value="Low-density lipoprotein receptor-related protein 4"/>
    <property type="match status" value="1"/>
</dbReference>
<evidence type="ECO:0000256" key="10">
    <source>
        <dbReference type="ARBA" id="ARBA00022737"/>
    </source>
</evidence>
<dbReference type="InterPro" id="IPR023415">
    <property type="entry name" value="LDLR_class-A_CS"/>
</dbReference>
<dbReference type="GO" id="GO:0005041">
    <property type="term" value="F:low-density lipoprotein particle receptor activity"/>
    <property type="evidence" value="ECO:0007669"/>
    <property type="project" value="TreeGrafter"/>
</dbReference>
<dbReference type="InterPro" id="IPR000033">
    <property type="entry name" value="LDLR_classB_rpt"/>
</dbReference>
<evidence type="ECO:0000256" key="28">
    <source>
        <dbReference type="PROSITE-ProRule" id="PRU00461"/>
    </source>
</evidence>
<evidence type="ECO:0000256" key="16">
    <source>
        <dbReference type="ARBA" id="ARBA00023136"/>
    </source>
</evidence>
<feature type="repeat" description="LDL-receptor class B" evidence="28">
    <location>
        <begin position="2065"/>
        <end position="2107"/>
    </location>
</feature>
<evidence type="ECO:0000256" key="18">
    <source>
        <dbReference type="ARBA" id="ARBA00023170"/>
    </source>
</evidence>
<feature type="disulfide bond" evidence="26">
    <location>
        <begin position="4248"/>
        <end position="4258"/>
    </location>
</feature>
<feature type="disulfide bond" evidence="27">
    <location>
        <begin position="3491"/>
        <end position="3509"/>
    </location>
</feature>
<dbReference type="GO" id="GO:0017124">
    <property type="term" value="F:SH3 domain binding"/>
    <property type="evidence" value="ECO:0007669"/>
    <property type="project" value="UniProtKB-KW"/>
</dbReference>
<name>A0A1Y1KQK0_PHOPY</name>
<evidence type="ECO:0000256" key="5">
    <source>
        <dbReference type="ARBA" id="ARBA00022475"/>
    </source>
</evidence>
<dbReference type="GO" id="GO:0030424">
    <property type="term" value="C:axon"/>
    <property type="evidence" value="ECO:0007669"/>
    <property type="project" value="UniProtKB-SubCell"/>
</dbReference>
<feature type="chain" id="PRO_5013299292" description="Low-density lipoprotein receptor-related protein 2" evidence="30">
    <location>
        <begin position="23"/>
        <end position="4629"/>
    </location>
</feature>
<feature type="disulfide bond" evidence="27">
    <location>
        <begin position="2564"/>
        <end position="2582"/>
    </location>
</feature>
<feature type="disulfide bond" evidence="27">
    <location>
        <begin position="2516"/>
        <end position="2528"/>
    </location>
</feature>
<dbReference type="GO" id="GO:0005905">
    <property type="term" value="C:clathrin-coated pit"/>
    <property type="evidence" value="ECO:0007669"/>
    <property type="project" value="UniProtKB-KW"/>
</dbReference>
<feature type="disulfide bond" evidence="27">
    <location>
        <begin position="3420"/>
        <end position="3435"/>
    </location>
</feature>
<feature type="disulfide bond" evidence="26">
    <location>
        <begin position="4270"/>
        <end position="4279"/>
    </location>
</feature>
<dbReference type="FunFam" id="2.120.10.30:FF:000241">
    <property type="entry name" value="Low-density lipoprotein receptor-related protein 6"/>
    <property type="match status" value="5"/>
</dbReference>
<feature type="disulfide bond" evidence="27">
    <location>
        <begin position="2947"/>
        <end position="2962"/>
    </location>
</feature>
<dbReference type="Gene3D" id="2.10.25.10">
    <property type="entry name" value="Laminin"/>
    <property type="match status" value="11"/>
</dbReference>
<feature type="disulfide bond" evidence="27">
    <location>
        <begin position="3484"/>
        <end position="3496"/>
    </location>
</feature>
<feature type="repeat" description="LDL-receptor class B" evidence="28">
    <location>
        <begin position="745"/>
        <end position="787"/>
    </location>
</feature>
<dbReference type="SUPFAM" id="SSF57196">
    <property type="entry name" value="EGF/Laminin"/>
    <property type="match status" value="3"/>
</dbReference>
<organism evidence="32">
    <name type="scientific">Photinus pyralis</name>
    <name type="common">Common eastern firefly</name>
    <name type="synonym">Lampyris pyralis</name>
    <dbReference type="NCBI Taxonomy" id="7054"/>
    <lineage>
        <taxon>Eukaryota</taxon>
        <taxon>Metazoa</taxon>
        <taxon>Ecdysozoa</taxon>
        <taxon>Arthropoda</taxon>
        <taxon>Hexapoda</taxon>
        <taxon>Insecta</taxon>
        <taxon>Pterygota</taxon>
        <taxon>Neoptera</taxon>
        <taxon>Endopterygota</taxon>
        <taxon>Coleoptera</taxon>
        <taxon>Polyphaga</taxon>
        <taxon>Elateriformia</taxon>
        <taxon>Elateroidea</taxon>
        <taxon>Lampyridae</taxon>
        <taxon>Lampyrinae</taxon>
        <taxon>Photinus</taxon>
    </lineage>
</organism>
<dbReference type="PROSITE" id="PS00022">
    <property type="entry name" value="EGF_1"/>
    <property type="match status" value="6"/>
</dbReference>
<feature type="repeat" description="LDL-receptor class B" evidence="28">
    <location>
        <begin position="430"/>
        <end position="473"/>
    </location>
</feature>
<feature type="disulfide bond" evidence="27">
    <location>
        <begin position="1013"/>
        <end position="1025"/>
    </location>
</feature>
<dbReference type="SUPFAM" id="SSF57184">
    <property type="entry name" value="Growth factor receptor domain"/>
    <property type="match status" value="5"/>
</dbReference>
<feature type="repeat" description="LDL-receptor class B" evidence="28">
    <location>
        <begin position="1313"/>
        <end position="1358"/>
    </location>
</feature>
<evidence type="ECO:0000256" key="25">
    <source>
        <dbReference type="ARBA" id="ARBA00080738"/>
    </source>
</evidence>
<dbReference type="InterPro" id="IPR000742">
    <property type="entry name" value="EGF"/>
</dbReference>
<dbReference type="PROSITE" id="PS01186">
    <property type="entry name" value="EGF_2"/>
    <property type="match status" value="4"/>
</dbReference>
<feature type="repeat" description="LDL-receptor class B" evidence="28">
    <location>
        <begin position="1982"/>
        <end position="2024"/>
    </location>
</feature>
<feature type="disulfide bond" evidence="27">
    <location>
        <begin position="3731"/>
        <end position="3749"/>
    </location>
</feature>
<keyword evidence="5" id="KW-1003">Cell membrane</keyword>
<keyword evidence="8 29" id="KW-0812">Transmembrane</keyword>
<feature type="disulfide bond" evidence="27">
    <location>
        <begin position="1071"/>
        <end position="1086"/>
    </location>
</feature>
<feature type="repeat" description="LDL-receptor class B" evidence="28">
    <location>
        <begin position="697"/>
        <end position="744"/>
    </location>
</feature>
<dbReference type="PROSITE" id="PS50068">
    <property type="entry name" value="LDLRA_2"/>
    <property type="match status" value="32"/>
</dbReference>
<comment type="caution">
    <text evidence="26">Lacks conserved residue(s) required for the propagation of feature annotation.</text>
</comment>
<feature type="disulfide bond" evidence="27">
    <location>
        <begin position="1032"/>
        <end position="1047"/>
    </location>
</feature>
<feature type="disulfide bond" evidence="27">
    <location>
        <begin position="3464"/>
        <end position="3479"/>
    </location>
</feature>
<feature type="disulfide bond" evidence="26">
    <location>
        <begin position="4304"/>
        <end position="4313"/>
    </location>
</feature>
<feature type="disulfide bond" evidence="27">
    <location>
        <begin position="2681"/>
        <end position="2693"/>
    </location>
</feature>
<proteinExistence type="inferred from homology"/>
<dbReference type="FunFam" id="2.120.10.30:FF:000035">
    <property type="entry name" value="Low-density lipoprotein receptor-related protein 2"/>
    <property type="match status" value="1"/>
</dbReference>
<evidence type="ECO:0000256" key="26">
    <source>
        <dbReference type="PROSITE-ProRule" id="PRU00076"/>
    </source>
</evidence>
<feature type="domain" description="EGF-like" evidence="31">
    <location>
        <begin position="2963"/>
        <end position="3004"/>
    </location>
</feature>
<dbReference type="Gene3D" id="4.10.400.10">
    <property type="entry name" value="Low-density Lipoprotein Receptor"/>
    <property type="match status" value="32"/>
</dbReference>
<feature type="disulfide bond" evidence="27">
    <location>
        <begin position="1113"/>
        <end position="1128"/>
    </location>
</feature>
<feature type="repeat" description="LDL-receptor class B" evidence="28">
    <location>
        <begin position="1451"/>
        <end position="1495"/>
    </location>
</feature>
<evidence type="ECO:0000256" key="22">
    <source>
        <dbReference type="ARBA" id="ARBA00037878"/>
    </source>
</evidence>
<dbReference type="SMART" id="SM00181">
    <property type="entry name" value="EGF"/>
    <property type="match status" value="28"/>
</dbReference>
<feature type="disulfide bond" evidence="27">
    <location>
        <begin position="2658"/>
        <end position="2673"/>
    </location>
</feature>
<feature type="domain" description="EGF-like" evidence="31">
    <location>
        <begin position="4244"/>
        <end position="4280"/>
    </location>
</feature>
<evidence type="ECO:0000256" key="17">
    <source>
        <dbReference type="ARBA" id="ARBA00023157"/>
    </source>
</evidence>
<feature type="disulfide bond" evidence="26">
    <location>
        <begin position="208"/>
        <end position="218"/>
    </location>
</feature>
<keyword evidence="17 26" id="KW-1015">Disulfide bond</keyword>
<feature type="disulfide bond" evidence="27">
    <location>
        <begin position="3785"/>
        <end position="3800"/>
    </location>
</feature>
<dbReference type="FunFam" id="4.10.400.10:FF:000065">
    <property type="entry name" value="Transmembrane protease serine 7"/>
    <property type="match status" value="1"/>
</dbReference>
<dbReference type="GO" id="GO:0030425">
    <property type="term" value="C:dendrite"/>
    <property type="evidence" value="ECO:0007669"/>
    <property type="project" value="UniProtKB-SubCell"/>
</dbReference>
<feature type="disulfide bond" evidence="27">
    <location>
        <begin position="931"/>
        <end position="943"/>
    </location>
</feature>
<dbReference type="FunFam" id="4.10.400.10:FF:000007">
    <property type="entry name" value="Low density lipoprotein receptor-related protein 1"/>
    <property type="match status" value="1"/>
</dbReference>
<evidence type="ECO:0000256" key="24">
    <source>
        <dbReference type="ARBA" id="ARBA00077868"/>
    </source>
</evidence>
<feature type="disulfide bond" evidence="27">
    <location>
        <begin position="3613"/>
        <end position="3631"/>
    </location>
</feature>
<evidence type="ECO:0000256" key="1">
    <source>
        <dbReference type="ARBA" id="ARBA00004247"/>
    </source>
</evidence>
<feature type="disulfide bond" evidence="27">
    <location>
        <begin position="3664"/>
        <end position="3679"/>
    </location>
</feature>
<feature type="disulfide bond" evidence="27">
    <location>
        <begin position="3531"/>
        <end position="3549"/>
    </location>
</feature>
<feature type="disulfide bond" evidence="27">
    <location>
        <begin position="3524"/>
        <end position="3536"/>
    </location>
</feature>
<dbReference type="Pfam" id="PF00058">
    <property type="entry name" value="Ldl_recept_b"/>
    <property type="match status" value="11"/>
</dbReference>
<feature type="disulfide bond" evidence="27">
    <location>
        <begin position="2763"/>
        <end position="2775"/>
    </location>
</feature>
<feature type="disulfide bond" evidence="27">
    <location>
        <begin position="3625"/>
        <end position="3640"/>
    </location>
</feature>
<dbReference type="FunFam" id="4.10.400.10:FF:000009">
    <property type="entry name" value="Low-density lipoprotein receptor-related protein 1"/>
    <property type="match status" value="1"/>
</dbReference>